<accession>A0A068FZC4</accession>
<proteinExistence type="inferred from homology"/>
<sequence length="315" mass="34030">MILLTGSTGFVGNAVLLLLMQQPGVIVRTYGRSAPVVLPDNVVHNAGHITGEISGDADYAAALHDIDVIIHCAAQAHINKDEADNRAEFNKVNCDGTLKLAHQAVDAGIKRLIYISSIGVNGGKNSNGPFKYNDIAAPWDEYTQSKYAAELGLQQLTKETGLEVVIIRPPLVYGANAPGNFGKLTHAVRTGRWLPLGAIHNQRSFVALPNLVDLIMTCIDHSNAANQTFLVSDDQDISTTQLLKIMAQAAGKSPRLVPVPMCCLRLLGRVTGKQAMIERVCGNLQVDISYTKQTLGWQPPISVAEGIKRCFVEEE</sequence>
<evidence type="ECO:0000256" key="1">
    <source>
        <dbReference type="ARBA" id="ARBA00005125"/>
    </source>
</evidence>
<dbReference type="Pfam" id="PF01370">
    <property type="entry name" value="Epimerase"/>
    <property type="match status" value="1"/>
</dbReference>
<comment type="similarity">
    <text evidence="2">Belongs to the NAD(P)-dependent epimerase/dehydratase family.</text>
</comment>
<reference evidence="4" key="1">
    <citation type="submission" date="2013-05" db="EMBL/GenBank/DDBJ databases">
        <title>The molecular structure and virulence studies of novel O-antigen from Aeromonas hydrophila isolate of epidemic outbreaks in channel catfish.</title>
        <authorList>
            <person name="Hossain M.J."/>
            <person name="Sun D."/>
            <person name="Thurlow C."/>
            <person name="Azadi P."/>
            <person name="Terhune J.S."/>
            <person name="Liles M.R."/>
        </authorList>
    </citation>
    <scope>NUCLEOTIDE SEQUENCE</scope>
    <source>
        <strain evidence="4">GA97-22</strain>
    </source>
</reference>
<gene>
    <name evidence="4" type="primary">galE</name>
</gene>
<evidence type="ECO:0000313" key="4">
    <source>
        <dbReference type="EMBL" id="AID70960.1"/>
    </source>
</evidence>
<dbReference type="PANTHER" id="PTHR43000">
    <property type="entry name" value="DTDP-D-GLUCOSE 4,6-DEHYDRATASE-RELATED"/>
    <property type="match status" value="1"/>
</dbReference>
<evidence type="ECO:0000259" key="3">
    <source>
        <dbReference type="Pfam" id="PF01370"/>
    </source>
</evidence>
<dbReference type="Gene3D" id="3.40.50.720">
    <property type="entry name" value="NAD(P)-binding Rossmann-like Domain"/>
    <property type="match status" value="1"/>
</dbReference>
<feature type="domain" description="NAD-dependent epimerase/dehydratase" evidence="3">
    <location>
        <begin position="2"/>
        <end position="227"/>
    </location>
</feature>
<dbReference type="RefSeq" id="WP_103471174.1">
    <property type="nucleotide sequence ID" value="NZ_PPUX01000002.1"/>
</dbReference>
<comment type="pathway">
    <text evidence="1">Bacterial outer membrane biogenesis; LPS O-antigen biosynthesis.</text>
</comment>
<dbReference type="EMBL" id="KC999967">
    <property type="protein sequence ID" value="AID70960.1"/>
    <property type="molecule type" value="Genomic_DNA"/>
</dbReference>
<protein>
    <submittedName>
        <fullName evidence="4">UDP-galactose 4-epimerase</fullName>
    </submittedName>
</protein>
<dbReference type="SUPFAM" id="SSF51735">
    <property type="entry name" value="NAD(P)-binding Rossmann-fold domains"/>
    <property type="match status" value="1"/>
</dbReference>
<name>A0A068FZC4_9GAMM</name>
<organism evidence="4">
    <name type="scientific">Aeromonas bestiarum</name>
    <dbReference type="NCBI Taxonomy" id="105751"/>
    <lineage>
        <taxon>Bacteria</taxon>
        <taxon>Pseudomonadati</taxon>
        <taxon>Pseudomonadota</taxon>
        <taxon>Gammaproteobacteria</taxon>
        <taxon>Aeromonadales</taxon>
        <taxon>Aeromonadaceae</taxon>
        <taxon>Aeromonas</taxon>
    </lineage>
</organism>
<evidence type="ECO:0000256" key="2">
    <source>
        <dbReference type="ARBA" id="ARBA00007637"/>
    </source>
</evidence>
<dbReference type="AlphaFoldDB" id="A0A068FZC4"/>
<dbReference type="InterPro" id="IPR036291">
    <property type="entry name" value="NAD(P)-bd_dom_sf"/>
</dbReference>
<dbReference type="InterPro" id="IPR001509">
    <property type="entry name" value="Epimerase_deHydtase"/>
</dbReference>